<dbReference type="Proteomes" id="UP000824118">
    <property type="component" value="Unassembled WGS sequence"/>
</dbReference>
<dbReference type="InterPro" id="IPR001279">
    <property type="entry name" value="Metallo-B-lactamas"/>
</dbReference>
<reference evidence="2" key="2">
    <citation type="journal article" date="2021" name="PeerJ">
        <title>Extensive microbial diversity within the chicken gut microbiome revealed by metagenomics and culture.</title>
        <authorList>
            <person name="Gilroy R."/>
            <person name="Ravi A."/>
            <person name="Getino M."/>
            <person name="Pursley I."/>
            <person name="Horton D.L."/>
            <person name="Alikhan N.F."/>
            <person name="Baker D."/>
            <person name="Gharbi K."/>
            <person name="Hall N."/>
            <person name="Watson M."/>
            <person name="Adriaenssens E.M."/>
            <person name="Foster-Nyarko E."/>
            <person name="Jarju S."/>
            <person name="Secka A."/>
            <person name="Antonio M."/>
            <person name="Oren A."/>
            <person name="Chaudhuri R.R."/>
            <person name="La Ragione R."/>
            <person name="Hildebrand F."/>
            <person name="Pallen M.J."/>
        </authorList>
    </citation>
    <scope>NUCLEOTIDE SEQUENCE</scope>
    <source>
        <strain evidence="2">ChiGjej1B1-1684</strain>
    </source>
</reference>
<accession>A0A9D1S7M6</accession>
<gene>
    <name evidence="2" type="ORF">IAD22_00325</name>
</gene>
<sequence>MAKIVPLFSGSKGNSYCIECSGEGILIDAGRSCKQIVTALEDNDIDVKRIHSVFITHEHSDHCSGLDVLARKLGLTVYGSAGTIRALRNSGKITGRVKTQVIETGEAAGGFFVERTNTPHDAAESCCYTVTAPDGRVCTVATDMGYMTDDVRKKLGESDFCVVESNHDINMLRCGPYPYVLKRRILSDVGHLSNISCAQEIANLAQKGTVRFLLAHLSRENNTPELAYQTAMCEFLQMGMKPDKDFTLDVAPEVTMGKKFIY</sequence>
<protein>
    <submittedName>
        <fullName evidence="2">MBL fold metallo-hydrolase</fullName>
    </submittedName>
</protein>
<name>A0A9D1S7M6_9FIRM</name>
<dbReference type="Pfam" id="PF12706">
    <property type="entry name" value="Lactamase_B_2"/>
    <property type="match status" value="1"/>
</dbReference>
<comment type="caution">
    <text evidence="2">The sequence shown here is derived from an EMBL/GenBank/DDBJ whole genome shotgun (WGS) entry which is preliminary data.</text>
</comment>
<dbReference type="AlphaFoldDB" id="A0A9D1S7M6"/>
<dbReference type="InterPro" id="IPR036866">
    <property type="entry name" value="RibonucZ/Hydroxyglut_hydro"/>
</dbReference>
<feature type="domain" description="Metallo-beta-lactamase" evidence="1">
    <location>
        <begin position="12"/>
        <end position="167"/>
    </location>
</feature>
<dbReference type="InterPro" id="IPR052533">
    <property type="entry name" value="WalJ/YycJ-like"/>
</dbReference>
<dbReference type="Gene3D" id="3.60.15.10">
    <property type="entry name" value="Ribonuclease Z/Hydroxyacylglutathione hydrolase-like"/>
    <property type="match status" value="1"/>
</dbReference>
<evidence type="ECO:0000313" key="2">
    <source>
        <dbReference type="EMBL" id="HIU49448.1"/>
    </source>
</evidence>
<dbReference type="EMBL" id="DVNG01000004">
    <property type="protein sequence ID" value="HIU49448.1"/>
    <property type="molecule type" value="Genomic_DNA"/>
</dbReference>
<dbReference type="PANTHER" id="PTHR47619">
    <property type="entry name" value="METALLO-HYDROLASE YYCJ-RELATED"/>
    <property type="match status" value="1"/>
</dbReference>
<organism evidence="2 3">
    <name type="scientific">Candidatus Limousia pullorum</name>
    <dbReference type="NCBI Taxonomy" id="2840860"/>
    <lineage>
        <taxon>Bacteria</taxon>
        <taxon>Bacillati</taxon>
        <taxon>Bacillota</taxon>
        <taxon>Clostridia</taxon>
        <taxon>Eubacteriales</taxon>
        <taxon>Oscillospiraceae</taxon>
        <taxon>Oscillospiraceae incertae sedis</taxon>
        <taxon>Candidatus Limousia</taxon>
    </lineage>
</organism>
<dbReference type="SMART" id="SM00849">
    <property type="entry name" value="Lactamase_B"/>
    <property type="match status" value="1"/>
</dbReference>
<dbReference type="SUPFAM" id="SSF56281">
    <property type="entry name" value="Metallo-hydrolase/oxidoreductase"/>
    <property type="match status" value="1"/>
</dbReference>
<proteinExistence type="predicted"/>
<evidence type="ECO:0000259" key="1">
    <source>
        <dbReference type="SMART" id="SM00849"/>
    </source>
</evidence>
<dbReference type="PANTHER" id="PTHR47619:SF1">
    <property type="entry name" value="EXODEOXYRIBONUCLEASE WALJ"/>
    <property type="match status" value="1"/>
</dbReference>
<reference evidence="2" key="1">
    <citation type="submission" date="2020-10" db="EMBL/GenBank/DDBJ databases">
        <authorList>
            <person name="Gilroy R."/>
        </authorList>
    </citation>
    <scope>NUCLEOTIDE SEQUENCE</scope>
    <source>
        <strain evidence="2">ChiGjej1B1-1684</strain>
    </source>
</reference>
<evidence type="ECO:0000313" key="3">
    <source>
        <dbReference type="Proteomes" id="UP000824118"/>
    </source>
</evidence>